<name>A0A5N7ASP5_9EURO</name>
<protein>
    <recommendedName>
        <fullName evidence="4">Secreted protein</fullName>
    </recommendedName>
</protein>
<reference evidence="2 3" key="1">
    <citation type="submission" date="2019-04" db="EMBL/GenBank/DDBJ databases">
        <title>Friends and foes A comparative genomics studyof 23 Aspergillus species from section Flavi.</title>
        <authorList>
            <consortium name="DOE Joint Genome Institute"/>
            <person name="Kjaerbolling I."/>
            <person name="Vesth T."/>
            <person name="Frisvad J.C."/>
            <person name="Nybo J.L."/>
            <person name="Theobald S."/>
            <person name="Kildgaard S."/>
            <person name="Isbrandt T."/>
            <person name="Kuo A."/>
            <person name="Sato A."/>
            <person name="Lyhne E.K."/>
            <person name="Kogle M.E."/>
            <person name="Wiebenga A."/>
            <person name="Kun R.S."/>
            <person name="Lubbers R.J."/>
            <person name="Makela M.R."/>
            <person name="Barry K."/>
            <person name="Chovatia M."/>
            <person name="Clum A."/>
            <person name="Daum C."/>
            <person name="Haridas S."/>
            <person name="He G."/>
            <person name="LaButti K."/>
            <person name="Lipzen A."/>
            <person name="Mondo S."/>
            <person name="Riley R."/>
            <person name="Salamov A."/>
            <person name="Simmons B.A."/>
            <person name="Magnuson J.K."/>
            <person name="Henrissat B."/>
            <person name="Mortensen U.H."/>
            <person name="Larsen T.O."/>
            <person name="Devries R.P."/>
            <person name="Grigoriev I.V."/>
            <person name="Machida M."/>
            <person name="Baker S.E."/>
            <person name="Andersen M.R."/>
        </authorList>
    </citation>
    <scope>NUCLEOTIDE SEQUENCE [LARGE SCALE GENOMIC DNA]</scope>
    <source>
        <strain evidence="2 3">IBT 29228</strain>
    </source>
</reference>
<sequence>MMYMETRAAGPPSNWFNVVLVCRTASLFLLFPSASVSCNVQRGAGDIMLSCVISRAPSTIVPGAVVDCKMISGTKAALCRRCISETVTSLVSFVTDGFFASIVLFGRDQFA</sequence>
<feature type="chain" id="PRO_5025019429" description="Secreted protein" evidence="1">
    <location>
        <begin position="38"/>
        <end position="111"/>
    </location>
</feature>
<dbReference type="Proteomes" id="UP000326198">
    <property type="component" value="Unassembled WGS sequence"/>
</dbReference>
<evidence type="ECO:0008006" key="4">
    <source>
        <dbReference type="Google" id="ProtNLM"/>
    </source>
</evidence>
<feature type="signal peptide" evidence="1">
    <location>
        <begin position="1"/>
        <end position="37"/>
    </location>
</feature>
<dbReference type="AlphaFoldDB" id="A0A5N7ASP5"/>
<evidence type="ECO:0000313" key="2">
    <source>
        <dbReference type="EMBL" id="KAE8372871.1"/>
    </source>
</evidence>
<proteinExistence type="predicted"/>
<evidence type="ECO:0000256" key="1">
    <source>
        <dbReference type="SAM" id="SignalP"/>
    </source>
</evidence>
<accession>A0A5N7ASP5</accession>
<keyword evidence="3" id="KW-1185">Reference proteome</keyword>
<organism evidence="2 3">
    <name type="scientific">Aspergillus bertholletiae</name>
    <dbReference type="NCBI Taxonomy" id="1226010"/>
    <lineage>
        <taxon>Eukaryota</taxon>
        <taxon>Fungi</taxon>
        <taxon>Dikarya</taxon>
        <taxon>Ascomycota</taxon>
        <taxon>Pezizomycotina</taxon>
        <taxon>Eurotiomycetes</taxon>
        <taxon>Eurotiomycetidae</taxon>
        <taxon>Eurotiales</taxon>
        <taxon>Aspergillaceae</taxon>
        <taxon>Aspergillus</taxon>
        <taxon>Aspergillus subgen. Circumdati</taxon>
    </lineage>
</organism>
<evidence type="ECO:0000313" key="3">
    <source>
        <dbReference type="Proteomes" id="UP000326198"/>
    </source>
</evidence>
<dbReference type="EMBL" id="ML736337">
    <property type="protein sequence ID" value="KAE8372871.1"/>
    <property type="molecule type" value="Genomic_DNA"/>
</dbReference>
<keyword evidence="1" id="KW-0732">Signal</keyword>
<gene>
    <name evidence="2" type="ORF">BDV26DRAFT_273214</name>
</gene>